<reference evidence="1 2" key="1">
    <citation type="submission" date="2020-06" db="EMBL/GenBank/DDBJ databases">
        <title>Actinokineospora xiongansis sp. nov., isolated from soil of Baiyangdian.</title>
        <authorList>
            <person name="Zhang X."/>
        </authorList>
    </citation>
    <scope>NUCLEOTIDE SEQUENCE [LARGE SCALE GENOMIC DNA]</scope>
    <source>
        <strain evidence="1 2">HBU206404</strain>
    </source>
</reference>
<dbReference type="Proteomes" id="UP000734823">
    <property type="component" value="Unassembled WGS sequence"/>
</dbReference>
<comment type="caution">
    <text evidence="1">The sequence shown here is derived from an EMBL/GenBank/DDBJ whole genome shotgun (WGS) entry which is preliminary data.</text>
</comment>
<dbReference type="PROSITE" id="PS51257">
    <property type="entry name" value="PROKAR_LIPOPROTEIN"/>
    <property type="match status" value="1"/>
</dbReference>
<gene>
    <name evidence="1" type="ORF">GPZ80_05655</name>
</gene>
<evidence type="ECO:0000313" key="2">
    <source>
        <dbReference type="Proteomes" id="UP000734823"/>
    </source>
</evidence>
<evidence type="ECO:0000313" key="1">
    <source>
        <dbReference type="EMBL" id="MBC6446658.1"/>
    </source>
</evidence>
<dbReference type="EMBL" id="JABVED010000002">
    <property type="protein sequence ID" value="MBC6446658.1"/>
    <property type="molecule type" value="Genomic_DNA"/>
</dbReference>
<organism evidence="1 2">
    <name type="scientific">Actinokineospora xionganensis</name>
    <dbReference type="NCBI Taxonomy" id="2684470"/>
    <lineage>
        <taxon>Bacteria</taxon>
        <taxon>Bacillati</taxon>
        <taxon>Actinomycetota</taxon>
        <taxon>Actinomycetes</taxon>
        <taxon>Pseudonocardiales</taxon>
        <taxon>Pseudonocardiaceae</taxon>
        <taxon>Actinokineospora</taxon>
    </lineage>
</organism>
<accession>A0ABR7L2F4</accession>
<dbReference type="RefSeq" id="WP_187218722.1">
    <property type="nucleotide sequence ID" value="NZ_JABVED010000002.1"/>
</dbReference>
<name>A0ABR7L2F4_9PSEU</name>
<proteinExistence type="predicted"/>
<protein>
    <recommendedName>
        <fullName evidence="3">Lipoprotein</fullName>
    </recommendedName>
</protein>
<keyword evidence="2" id="KW-1185">Reference proteome</keyword>
<evidence type="ECO:0008006" key="3">
    <source>
        <dbReference type="Google" id="ProtNLM"/>
    </source>
</evidence>
<sequence length="152" mass="16518">MRWALGVLLVVATASGCSTTVVGRALPAGGESAPEVERELIGQYFTDFNEAADEGPQAQRAYLRRTQHPDFTDRTCDLGDLVLTVEPALSTLRADAKWKPEDASKRPRGSVYVVGVSVRIRRDNATLAEQIGSQRIVVLDGRAYGFAPCPTR</sequence>